<dbReference type="PROSITE" id="PS51464">
    <property type="entry name" value="SIS"/>
    <property type="match status" value="1"/>
</dbReference>
<keyword evidence="2" id="KW-0238">DNA-binding</keyword>
<feature type="domain" description="HTH rpiR-type" evidence="4">
    <location>
        <begin position="6"/>
        <end position="82"/>
    </location>
</feature>
<dbReference type="PANTHER" id="PTHR30514">
    <property type="entry name" value="GLUCOKINASE"/>
    <property type="match status" value="1"/>
</dbReference>
<keyword evidence="1" id="KW-0805">Transcription regulation</keyword>
<dbReference type="EMBL" id="JBGGTQ010000004">
    <property type="protein sequence ID" value="MEZ0492703.1"/>
    <property type="molecule type" value="Genomic_DNA"/>
</dbReference>
<dbReference type="CDD" id="cd05013">
    <property type="entry name" value="SIS_RpiR"/>
    <property type="match status" value="1"/>
</dbReference>
<organism evidence="6 7">
    <name type="scientific">Kineococcus mangrovi</name>
    <dbReference type="NCBI Taxonomy" id="1660183"/>
    <lineage>
        <taxon>Bacteria</taxon>
        <taxon>Bacillati</taxon>
        <taxon>Actinomycetota</taxon>
        <taxon>Actinomycetes</taxon>
        <taxon>Kineosporiales</taxon>
        <taxon>Kineosporiaceae</taxon>
        <taxon>Kineococcus</taxon>
    </lineage>
</organism>
<dbReference type="Gene3D" id="3.40.50.10490">
    <property type="entry name" value="Glucose-6-phosphate isomerase like protein, domain 1"/>
    <property type="match status" value="1"/>
</dbReference>
<keyword evidence="3" id="KW-0804">Transcription</keyword>
<sequence>MGVETLDPAQHIEAVRADLPPSLRKVADFVLASPESVEECSASELARRAGTSQAAVTRFCQTIGLDGYQGLVRWMAREQGRKAGGGSAWGSAWETAGIGPEITPDDALDRVAAVVAAADARSLQDTARRLDLDALERAAQAVARAHRVDVYGVGGSAVMAAETDSRLFGIGVPVRNWTEVHDASTSAALLTPADVAIAISFSGATREVVEPTELAARRGATTVAVTGDPVSALAQLADVVLTVAPGGTTYREGPFAARHAQLLVVDCLYVRVAQLTFARASASRALTAHIPAQHAVRPARRRTR</sequence>
<dbReference type="InterPro" id="IPR035472">
    <property type="entry name" value="RpiR-like_SIS"/>
</dbReference>
<dbReference type="Proteomes" id="UP001566476">
    <property type="component" value="Unassembled WGS sequence"/>
</dbReference>
<dbReference type="PANTHER" id="PTHR30514:SF1">
    <property type="entry name" value="HTH-TYPE TRANSCRIPTIONAL REGULATOR HEXR-RELATED"/>
    <property type="match status" value="1"/>
</dbReference>
<accession>A0ABV4I4S4</accession>
<dbReference type="InterPro" id="IPR046348">
    <property type="entry name" value="SIS_dom_sf"/>
</dbReference>
<dbReference type="Pfam" id="PF01418">
    <property type="entry name" value="HTH_6"/>
    <property type="match status" value="1"/>
</dbReference>
<dbReference type="Gene3D" id="1.10.10.10">
    <property type="entry name" value="Winged helix-like DNA-binding domain superfamily/Winged helix DNA-binding domain"/>
    <property type="match status" value="1"/>
</dbReference>
<name>A0ABV4I4S4_9ACTN</name>
<evidence type="ECO:0000259" key="5">
    <source>
        <dbReference type="PROSITE" id="PS51464"/>
    </source>
</evidence>
<dbReference type="InterPro" id="IPR000281">
    <property type="entry name" value="HTH_RpiR"/>
</dbReference>
<dbReference type="InterPro" id="IPR047640">
    <property type="entry name" value="RpiR-like"/>
</dbReference>
<comment type="caution">
    <text evidence="6">The sequence shown here is derived from an EMBL/GenBank/DDBJ whole genome shotgun (WGS) entry which is preliminary data.</text>
</comment>
<evidence type="ECO:0000259" key="4">
    <source>
        <dbReference type="PROSITE" id="PS51071"/>
    </source>
</evidence>
<dbReference type="PROSITE" id="PS51071">
    <property type="entry name" value="HTH_RPIR"/>
    <property type="match status" value="1"/>
</dbReference>
<dbReference type="SUPFAM" id="SSF53697">
    <property type="entry name" value="SIS domain"/>
    <property type="match status" value="1"/>
</dbReference>
<dbReference type="SUPFAM" id="SSF46689">
    <property type="entry name" value="Homeodomain-like"/>
    <property type="match status" value="1"/>
</dbReference>
<protein>
    <submittedName>
        <fullName evidence="6">MurR/RpiR family transcriptional regulator</fullName>
    </submittedName>
</protein>
<evidence type="ECO:0000313" key="7">
    <source>
        <dbReference type="Proteomes" id="UP001566476"/>
    </source>
</evidence>
<evidence type="ECO:0000313" key="6">
    <source>
        <dbReference type="EMBL" id="MEZ0492703.1"/>
    </source>
</evidence>
<evidence type="ECO:0000256" key="3">
    <source>
        <dbReference type="ARBA" id="ARBA00023163"/>
    </source>
</evidence>
<dbReference type="RefSeq" id="WP_370718717.1">
    <property type="nucleotide sequence ID" value="NZ_JBGGTQ010000004.1"/>
</dbReference>
<feature type="domain" description="SIS" evidence="5">
    <location>
        <begin position="138"/>
        <end position="278"/>
    </location>
</feature>
<evidence type="ECO:0000256" key="1">
    <source>
        <dbReference type="ARBA" id="ARBA00023015"/>
    </source>
</evidence>
<reference evidence="6 7" key="1">
    <citation type="submission" date="2024-07" db="EMBL/GenBank/DDBJ databases">
        <authorList>
            <person name="Thanompreechachai J."/>
            <person name="Duangmal K."/>
        </authorList>
    </citation>
    <scope>NUCLEOTIDE SEQUENCE [LARGE SCALE GENOMIC DNA]</scope>
    <source>
        <strain evidence="6 7">TBRC 1896</strain>
    </source>
</reference>
<dbReference type="InterPro" id="IPR009057">
    <property type="entry name" value="Homeodomain-like_sf"/>
</dbReference>
<dbReference type="Pfam" id="PF01380">
    <property type="entry name" value="SIS"/>
    <property type="match status" value="1"/>
</dbReference>
<gene>
    <name evidence="6" type="ORF">AB2L28_10700</name>
</gene>
<keyword evidence="7" id="KW-1185">Reference proteome</keyword>
<dbReference type="InterPro" id="IPR036388">
    <property type="entry name" value="WH-like_DNA-bd_sf"/>
</dbReference>
<dbReference type="InterPro" id="IPR001347">
    <property type="entry name" value="SIS_dom"/>
</dbReference>
<evidence type="ECO:0000256" key="2">
    <source>
        <dbReference type="ARBA" id="ARBA00023125"/>
    </source>
</evidence>
<proteinExistence type="predicted"/>